<evidence type="ECO:0000313" key="2">
    <source>
        <dbReference type="Proteomes" id="UP000696485"/>
    </source>
</evidence>
<dbReference type="EMBL" id="JAAAUY010000430">
    <property type="protein sequence ID" value="KAF9329997.1"/>
    <property type="molecule type" value="Genomic_DNA"/>
</dbReference>
<sequence length="359" mass="40777">MNNIQCIRFNIPDQVSAEAPPSPDPYSLKPDSTVSWTCNLTKLGDNTVRAALRPPASLCRTDEENEKSGQRHCSSIQILATSLEVLVAKNVSRFDFSKQAVDCKLLYLDHTDIFQDGRFEFVVVVSFHHPLKIVNPTGVMKDQHSAMLSQAVDPMVEMMTRFYLDGKTANVVFKFVPPAYNQPPRQRKAHQAVLSIYPSFSERMQSSRTLSSGNFNPHQRATVEFEEAVSTSWGFEQMLKFIYTGSPPDSPGNIDSSEWQVVFDLGKRYQLDYFLEEYLVKLAEMMRFDKLLDVFLKWGYQHSGVAVMCCQIIAKNLKTNFRGKPLGLYLLEELQTVSKPGEAGRDALHLLYDTLLQRI</sequence>
<evidence type="ECO:0008006" key="3">
    <source>
        <dbReference type="Google" id="ProtNLM"/>
    </source>
</evidence>
<dbReference type="Gene3D" id="3.30.710.10">
    <property type="entry name" value="Potassium Channel Kv1.1, Chain A"/>
    <property type="match status" value="1"/>
</dbReference>
<accession>A0A9P5SM70</accession>
<name>A0A9P5SM70_9FUNG</name>
<organism evidence="1 2">
    <name type="scientific">Podila minutissima</name>
    <dbReference type="NCBI Taxonomy" id="64525"/>
    <lineage>
        <taxon>Eukaryota</taxon>
        <taxon>Fungi</taxon>
        <taxon>Fungi incertae sedis</taxon>
        <taxon>Mucoromycota</taxon>
        <taxon>Mortierellomycotina</taxon>
        <taxon>Mortierellomycetes</taxon>
        <taxon>Mortierellales</taxon>
        <taxon>Mortierellaceae</taxon>
        <taxon>Podila</taxon>
    </lineage>
</organism>
<reference evidence="1" key="1">
    <citation type="journal article" date="2020" name="Fungal Divers.">
        <title>Resolving the Mortierellaceae phylogeny through synthesis of multi-gene phylogenetics and phylogenomics.</title>
        <authorList>
            <person name="Vandepol N."/>
            <person name="Liber J."/>
            <person name="Desiro A."/>
            <person name="Na H."/>
            <person name="Kennedy M."/>
            <person name="Barry K."/>
            <person name="Grigoriev I.V."/>
            <person name="Miller A.N."/>
            <person name="O'Donnell K."/>
            <person name="Stajich J.E."/>
            <person name="Bonito G."/>
        </authorList>
    </citation>
    <scope>NUCLEOTIDE SEQUENCE</scope>
    <source>
        <strain evidence="1">NVP1</strain>
    </source>
</reference>
<evidence type="ECO:0000313" key="1">
    <source>
        <dbReference type="EMBL" id="KAF9329997.1"/>
    </source>
</evidence>
<comment type="caution">
    <text evidence="1">The sequence shown here is derived from an EMBL/GenBank/DDBJ whole genome shotgun (WGS) entry which is preliminary data.</text>
</comment>
<dbReference type="Proteomes" id="UP000696485">
    <property type="component" value="Unassembled WGS sequence"/>
</dbReference>
<dbReference type="CDD" id="cd18186">
    <property type="entry name" value="BTB_POZ_ZBTB_KLHL-like"/>
    <property type="match status" value="1"/>
</dbReference>
<dbReference type="InterPro" id="IPR011333">
    <property type="entry name" value="SKP1/BTB/POZ_sf"/>
</dbReference>
<protein>
    <recommendedName>
        <fullName evidence="3">BTB domain-containing protein</fullName>
    </recommendedName>
</protein>
<proteinExistence type="predicted"/>
<keyword evidence="2" id="KW-1185">Reference proteome</keyword>
<gene>
    <name evidence="1" type="ORF">BG006_007016</name>
</gene>
<dbReference type="AlphaFoldDB" id="A0A9P5SM70"/>